<organism evidence="2 3">
    <name type="scientific">Quillaja saponaria</name>
    <name type="common">Soap bark tree</name>
    <dbReference type="NCBI Taxonomy" id="32244"/>
    <lineage>
        <taxon>Eukaryota</taxon>
        <taxon>Viridiplantae</taxon>
        <taxon>Streptophyta</taxon>
        <taxon>Embryophyta</taxon>
        <taxon>Tracheophyta</taxon>
        <taxon>Spermatophyta</taxon>
        <taxon>Magnoliopsida</taxon>
        <taxon>eudicotyledons</taxon>
        <taxon>Gunneridae</taxon>
        <taxon>Pentapetalae</taxon>
        <taxon>rosids</taxon>
        <taxon>fabids</taxon>
        <taxon>Fabales</taxon>
        <taxon>Quillajaceae</taxon>
        <taxon>Quillaja</taxon>
    </lineage>
</organism>
<dbReference type="Proteomes" id="UP001163823">
    <property type="component" value="Chromosome 5"/>
</dbReference>
<dbReference type="AlphaFoldDB" id="A0AAD7PW43"/>
<feature type="domain" description="TOD1/MUCI70 glycosyltransferase-like" evidence="1">
    <location>
        <begin position="1"/>
        <end position="89"/>
    </location>
</feature>
<dbReference type="EMBL" id="JARAOO010000005">
    <property type="protein sequence ID" value="KAJ7968940.1"/>
    <property type="molecule type" value="Genomic_DNA"/>
</dbReference>
<dbReference type="PANTHER" id="PTHR12956:SF13">
    <property type="entry name" value="ALKALINE CERAMIDASE TOD1"/>
    <property type="match status" value="1"/>
</dbReference>
<protein>
    <recommendedName>
        <fullName evidence="1">TOD1/MUCI70 glycosyltransferase-like domain-containing protein</fullName>
    </recommendedName>
</protein>
<evidence type="ECO:0000313" key="3">
    <source>
        <dbReference type="Proteomes" id="UP001163823"/>
    </source>
</evidence>
<evidence type="ECO:0000313" key="2">
    <source>
        <dbReference type="EMBL" id="KAJ7968940.1"/>
    </source>
</evidence>
<gene>
    <name evidence="2" type="ORF">O6P43_012969</name>
</gene>
<dbReference type="InterPro" id="IPR006852">
    <property type="entry name" value="TOD1_MUCI70"/>
</dbReference>
<dbReference type="InterPro" id="IPR048354">
    <property type="entry name" value="TOD1_MUCI70_glycTrfase_dom"/>
</dbReference>
<evidence type="ECO:0000259" key="1">
    <source>
        <dbReference type="Pfam" id="PF04765"/>
    </source>
</evidence>
<comment type="caution">
    <text evidence="2">The sequence shown here is derived from an EMBL/GenBank/DDBJ whole genome shotgun (WGS) entry which is preliminary data.</text>
</comment>
<reference evidence="2" key="1">
    <citation type="journal article" date="2023" name="Science">
        <title>Elucidation of the pathway for biosynthesis of saponin adjuvants from the soapbark tree.</title>
        <authorList>
            <person name="Reed J."/>
            <person name="Orme A."/>
            <person name="El-Demerdash A."/>
            <person name="Owen C."/>
            <person name="Martin L.B.B."/>
            <person name="Misra R.C."/>
            <person name="Kikuchi S."/>
            <person name="Rejzek M."/>
            <person name="Martin A.C."/>
            <person name="Harkess A."/>
            <person name="Leebens-Mack J."/>
            <person name="Louveau T."/>
            <person name="Stephenson M.J."/>
            <person name="Osbourn A."/>
        </authorList>
    </citation>
    <scope>NUCLEOTIDE SEQUENCE</scope>
    <source>
        <strain evidence="2">S10</strain>
    </source>
</reference>
<proteinExistence type="predicted"/>
<dbReference type="Pfam" id="PF04765">
    <property type="entry name" value="TOD1_MUCI70"/>
    <property type="match status" value="1"/>
</dbReference>
<keyword evidence="3" id="KW-1185">Reference proteome</keyword>
<accession>A0AAD7PW43</accession>
<dbReference type="KEGG" id="qsa:O6P43_012969"/>
<sequence length="141" mass="16146">METYCENGLQPWTPDKLPYSSDAPDSALILRKQGVGCNLFSCLIFNELEAFNPRDQLAFAYVRDHMNPKLKINMFEVEVFEQVALEYRHNLKRGGGSVISTNELSKSKRTKRANPDFLYANGSFCSRCQNYLNIIWGESHS</sequence>
<dbReference type="PANTHER" id="PTHR12956">
    <property type="entry name" value="ALKALINE CERAMIDASE-RELATED"/>
    <property type="match status" value="1"/>
</dbReference>
<name>A0AAD7PW43_QUISA</name>